<keyword evidence="3" id="KW-1185">Reference proteome</keyword>
<dbReference type="RefSeq" id="WP_173145369.1">
    <property type="nucleotide sequence ID" value="NZ_CP053985.1"/>
</dbReference>
<dbReference type="Gene3D" id="3.40.50.720">
    <property type="entry name" value="NAD(P)-binding Rossmann-like Domain"/>
    <property type="match status" value="1"/>
</dbReference>
<sequence length="359" mass="39760">MTKKKVLVVGALGVVGRAVMEHLHGRPEVLCAGLSRRAADFAADAVWIAADLRDEQATRHALAGHGDVTHLVYAALNEQPDLLKGWRDPENVTINTRMLVNTLAALDRAPLAHVTLMQGTKAYGVHTGRAMRIPAREQDAVRDHANFYFDQQDLLERQARRQGFGWTIFRPQIVLGVALGSAMNPVATLGAYATLLRESGQALAYPGHPELLTECTDARLIARAVEWAWEAPQAWGEVFNIANGDVMAWRHLFERLAEFFGMPGGALVQTRMRQAMPAEAQVWRDMARREGLRVGELSDLIGLSWQYADATWSAQHPLPFPPLVSTIKLRQAGFGDCIDSEVSVLEHLRKMQALGYLPH</sequence>
<dbReference type="InterPro" id="IPR055222">
    <property type="entry name" value="PRISE-like_Rossmann-fold"/>
</dbReference>
<feature type="domain" description="PRISE-like Rossmann-fold" evidence="1">
    <location>
        <begin position="88"/>
        <end position="296"/>
    </location>
</feature>
<dbReference type="KEGG" id="apes:FOC84_16565"/>
<dbReference type="EMBL" id="CP053985">
    <property type="protein sequence ID" value="QKH36476.1"/>
    <property type="molecule type" value="Genomic_DNA"/>
</dbReference>
<dbReference type="Proteomes" id="UP000500970">
    <property type="component" value="Chromosome"/>
</dbReference>
<dbReference type="Pfam" id="PF22917">
    <property type="entry name" value="PRISE"/>
    <property type="match status" value="1"/>
</dbReference>
<evidence type="ECO:0000313" key="3">
    <source>
        <dbReference type="Proteomes" id="UP000500970"/>
    </source>
</evidence>
<dbReference type="SUPFAM" id="SSF51735">
    <property type="entry name" value="NAD(P)-binding Rossmann-fold domains"/>
    <property type="match status" value="1"/>
</dbReference>
<protein>
    <submittedName>
        <fullName evidence="2">NAD(P)H-binding protein</fullName>
    </submittedName>
</protein>
<evidence type="ECO:0000313" key="2">
    <source>
        <dbReference type="EMBL" id="QKH36476.1"/>
    </source>
</evidence>
<proteinExistence type="predicted"/>
<accession>A0A7D4I0L4</accession>
<evidence type="ECO:0000259" key="1">
    <source>
        <dbReference type="Pfam" id="PF22917"/>
    </source>
</evidence>
<dbReference type="AlphaFoldDB" id="A0A7D4I0L4"/>
<gene>
    <name evidence="2" type="ORF">FOC84_16565</name>
</gene>
<dbReference type="InterPro" id="IPR036291">
    <property type="entry name" value="NAD(P)-bd_dom_sf"/>
</dbReference>
<reference evidence="2 3" key="1">
    <citation type="submission" date="2020-05" db="EMBL/GenBank/DDBJ databases">
        <title>FDA dAtabase for Regulatory Grade micrObial Sequences (FDA-ARGOS): Supporting development and validation of Infectious Disease Dx tests.</title>
        <authorList>
            <person name="Sproer C."/>
            <person name="Gronow S."/>
            <person name="Severitt S."/>
            <person name="Schroder I."/>
            <person name="Tallon L."/>
            <person name="Sadzewicz L."/>
            <person name="Zhao X."/>
            <person name="Vavikolanu K."/>
            <person name="Mehta A."/>
            <person name="Aluvathingal J."/>
            <person name="Nadendla S."/>
            <person name="Myers T."/>
            <person name="Yan Y."/>
            <person name="Sichtig H."/>
        </authorList>
    </citation>
    <scope>NUCLEOTIDE SEQUENCE [LARGE SCALE GENOMIC DNA]</scope>
    <source>
        <strain evidence="2 3">FDAARGOS_790</strain>
    </source>
</reference>
<dbReference type="PANTHER" id="PTHR32487">
    <property type="entry name" value="3-OXO-DELTA(4,5)-STEROID 5-BETA-REDUCTASE"/>
    <property type="match status" value="1"/>
</dbReference>
<organism evidence="2 3">
    <name type="scientific">Achromobacter pestifer</name>
    <dbReference type="NCBI Taxonomy" id="1353889"/>
    <lineage>
        <taxon>Bacteria</taxon>
        <taxon>Pseudomonadati</taxon>
        <taxon>Pseudomonadota</taxon>
        <taxon>Betaproteobacteria</taxon>
        <taxon>Burkholderiales</taxon>
        <taxon>Alcaligenaceae</taxon>
        <taxon>Achromobacter</taxon>
    </lineage>
</organism>
<dbReference type="PANTHER" id="PTHR32487:SF0">
    <property type="entry name" value="3-OXO-DELTA(4,5)-STEROID 5-BETA-REDUCTASE"/>
    <property type="match status" value="1"/>
</dbReference>
<name>A0A7D4I0L4_9BURK</name>